<dbReference type="InterPro" id="IPR002634">
    <property type="entry name" value="BolA"/>
</dbReference>
<feature type="compositionally biased region" description="Basic and acidic residues" evidence="1">
    <location>
        <begin position="101"/>
        <end position="110"/>
    </location>
</feature>
<gene>
    <name evidence="2" type="ORF">B1A_08700</name>
</gene>
<dbReference type="SUPFAM" id="SSF82657">
    <property type="entry name" value="BolA-like"/>
    <property type="match status" value="1"/>
</dbReference>
<feature type="compositionally biased region" description="Low complexity" evidence="1">
    <location>
        <begin position="85"/>
        <end position="95"/>
    </location>
</feature>
<accession>T1B4C0</accession>
<protein>
    <submittedName>
        <fullName evidence="2">BolA-like protein</fullName>
    </submittedName>
</protein>
<dbReference type="AlphaFoldDB" id="T1B4C0"/>
<evidence type="ECO:0000313" key="2">
    <source>
        <dbReference type="EMBL" id="EQD64812.1"/>
    </source>
</evidence>
<reference evidence="2" key="1">
    <citation type="submission" date="2013-08" db="EMBL/GenBank/DDBJ databases">
        <authorList>
            <person name="Mendez C."/>
            <person name="Richter M."/>
            <person name="Ferrer M."/>
            <person name="Sanchez J."/>
        </authorList>
    </citation>
    <scope>NUCLEOTIDE SEQUENCE</scope>
</reference>
<dbReference type="PANTHER" id="PTHR46230:SF7">
    <property type="entry name" value="BOLA-LIKE PROTEIN 1"/>
    <property type="match status" value="1"/>
</dbReference>
<reference evidence="2" key="2">
    <citation type="journal article" date="2014" name="ISME J.">
        <title>Microbial stratification in low pH oxic and suboxic macroscopic growths along an acid mine drainage.</title>
        <authorList>
            <person name="Mendez-Garcia C."/>
            <person name="Mesa V."/>
            <person name="Sprenger R.R."/>
            <person name="Richter M."/>
            <person name="Diez M.S."/>
            <person name="Solano J."/>
            <person name="Bargiela R."/>
            <person name="Golyshina O.V."/>
            <person name="Manteca A."/>
            <person name="Ramos J.L."/>
            <person name="Gallego J.R."/>
            <person name="Llorente I."/>
            <person name="Martins Dos Santos V.A."/>
            <person name="Jensen O.N."/>
            <person name="Pelaez A.I."/>
            <person name="Sanchez J."/>
            <person name="Ferrer M."/>
        </authorList>
    </citation>
    <scope>NUCLEOTIDE SEQUENCE</scope>
</reference>
<organism evidence="2">
    <name type="scientific">mine drainage metagenome</name>
    <dbReference type="NCBI Taxonomy" id="410659"/>
    <lineage>
        <taxon>unclassified sequences</taxon>
        <taxon>metagenomes</taxon>
        <taxon>ecological metagenomes</taxon>
    </lineage>
</organism>
<evidence type="ECO:0000256" key="1">
    <source>
        <dbReference type="SAM" id="MobiDB-lite"/>
    </source>
</evidence>
<dbReference type="GO" id="GO:0016226">
    <property type="term" value="P:iron-sulfur cluster assembly"/>
    <property type="evidence" value="ECO:0007669"/>
    <property type="project" value="TreeGrafter"/>
</dbReference>
<name>T1B4C0_9ZZZZ</name>
<comment type="caution">
    <text evidence="2">The sequence shown here is derived from an EMBL/GenBank/DDBJ whole genome shotgun (WGS) entry which is preliminary data.</text>
</comment>
<feature type="region of interest" description="Disordered" evidence="1">
    <location>
        <begin position="85"/>
        <end position="110"/>
    </location>
</feature>
<sequence>MSEARVALIRARLQAAFAPLELDVIDDSARHAGHAGARDGRGHFSVRIVSAAFVGMAPLARHRAVYAALGALMDSDIHALQIEAAPPAGPEPGIGCRRARPSRDAPETRFNEFQQVVQTLQA</sequence>
<dbReference type="EMBL" id="AUZX01006201">
    <property type="protein sequence ID" value="EQD64812.1"/>
    <property type="molecule type" value="Genomic_DNA"/>
</dbReference>
<proteinExistence type="predicted"/>
<dbReference type="Gene3D" id="3.30.300.90">
    <property type="entry name" value="BolA-like"/>
    <property type="match status" value="1"/>
</dbReference>
<dbReference type="InterPro" id="IPR036065">
    <property type="entry name" value="BolA-like_sf"/>
</dbReference>
<dbReference type="Pfam" id="PF01722">
    <property type="entry name" value="BolA"/>
    <property type="match status" value="1"/>
</dbReference>
<dbReference type="PANTHER" id="PTHR46230">
    <property type="match status" value="1"/>
</dbReference>